<dbReference type="PANTHER" id="PTHR23291">
    <property type="entry name" value="BAX INHIBITOR-RELATED"/>
    <property type="match status" value="1"/>
</dbReference>
<protein>
    <submittedName>
        <fullName evidence="8">Putative Bax inhibitor 1</fullName>
    </submittedName>
</protein>
<feature type="transmembrane region" description="Helical" evidence="7">
    <location>
        <begin position="135"/>
        <end position="157"/>
    </location>
</feature>
<feature type="transmembrane region" description="Helical" evidence="7">
    <location>
        <begin position="216"/>
        <end position="237"/>
    </location>
</feature>
<evidence type="ECO:0000256" key="7">
    <source>
        <dbReference type="RuleBase" id="RU004379"/>
    </source>
</evidence>
<comment type="similarity">
    <text evidence="2 7">Belongs to the BI1 family.</text>
</comment>
<gene>
    <name evidence="8" type="primary">tmbim6</name>
    <name evidence="8" type="ORF">B7P43_G06575</name>
</gene>
<dbReference type="FunCoup" id="A0A2J7QTW8">
    <property type="interactions" value="139"/>
</dbReference>
<comment type="caution">
    <text evidence="8">The sequence shown here is derived from an EMBL/GenBank/DDBJ whole genome shotgun (WGS) entry which is preliminary data.</text>
</comment>
<reference evidence="8 9" key="1">
    <citation type="submission" date="2017-12" db="EMBL/GenBank/DDBJ databases">
        <title>Hemimetabolous genomes reveal molecular basis of termite eusociality.</title>
        <authorList>
            <person name="Harrison M.C."/>
            <person name="Jongepier E."/>
            <person name="Robertson H.M."/>
            <person name="Arning N."/>
            <person name="Bitard-Feildel T."/>
            <person name="Chao H."/>
            <person name="Childers C.P."/>
            <person name="Dinh H."/>
            <person name="Doddapaneni H."/>
            <person name="Dugan S."/>
            <person name="Gowin J."/>
            <person name="Greiner C."/>
            <person name="Han Y."/>
            <person name="Hu H."/>
            <person name="Hughes D.S.T."/>
            <person name="Huylmans A.-K."/>
            <person name="Kemena C."/>
            <person name="Kremer L.P.M."/>
            <person name="Lee S.L."/>
            <person name="Lopez-Ezquerra A."/>
            <person name="Mallet L."/>
            <person name="Monroy-Kuhn J.M."/>
            <person name="Moser A."/>
            <person name="Murali S.C."/>
            <person name="Muzny D.M."/>
            <person name="Otani S."/>
            <person name="Piulachs M.-D."/>
            <person name="Poelchau M."/>
            <person name="Qu J."/>
            <person name="Schaub F."/>
            <person name="Wada-Katsumata A."/>
            <person name="Worley K.C."/>
            <person name="Xie Q."/>
            <person name="Ylla G."/>
            <person name="Poulsen M."/>
            <person name="Gibbs R.A."/>
            <person name="Schal C."/>
            <person name="Richards S."/>
            <person name="Belles X."/>
            <person name="Korb J."/>
            <person name="Bornberg-Bauer E."/>
        </authorList>
    </citation>
    <scope>NUCLEOTIDE SEQUENCE [LARGE SCALE GENOMIC DNA]</scope>
    <source>
        <tissue evidence="8">Whole body</tissue>
    </source>
</reference>
<dbReference type="InterPro" id="IPR006213">
    <property type="entry name" value="Bax_inhbtr1_CS"/>
</dbReference>
<dbReference type="InterPro" id="IPR006214">
    <property type="entry name" value="Bax_inhibitor_1-related"/>
</dbReference>
<name>A0A2J7QTW8_9NEOP</name>
<dbReference type="OrthoDB" id="1277691at2759"/>
<dbReference type="GO" id="GO:0019899">
    <property type="term" value="F:enzyme binding"/>
    <property type="evidence" value="ECO:0007669"/>
    <property type="project" value="TreeGrafter"/>
</dbReference>
<dbReference type="GO" id="GO:0006915">
    <property type="term" value="P:apoptotic process"/>
    <property type="evidence" value="ECO:0007669"/>
    <property type="project" value="UniProtKB-KW"/>
</dbReference>
<feature type="transmembrane region" description="Helical" evidence="7">
    <location>
        <begin position="190"/>
        <end position="210"/>
    </location>
</feature>
<proteinExistence type="inferred from homology"/>
<keyword evidence="3 7" id="KW-0812">Transmembrane</keyword>
<sequence>MELSPSGGATNSTATQEFASILWNPKVHRRVHKRPPLVPILSQIYPINTIPSYLSKIMEETPSSFGGKLEEPVRRHLKNVYACLTMAAVSAGVGAYVHIYTELLSAGLLTLLGTLGFGIALLATPDNGKNTQLRMGYLLGFSFFAGVGMGPLLDAVIDVNPSIVVTALLGTAVIFGSFSLSAIFAERGRWLYLGGTLMTLLSSLLLLSLANLFVGSYLIFQVHLYLGLLVMCGFVLYDTQLIIEKRRNGDKDFVAHSLTLFVDFVSIFKRLMIILTEKVSFIAHRVDLLLLLLLLLLLGPATDTV</sequence>
<evidence type="ECO:0000256" key="5">
    <source>
        <dbReference type="ARBA" id="ARBA00022989"/>
    </source>
</evidence>
<dbReference type="CDD" id="cd10430">
    <property type="entry name" value="BI-1"/>
    <property type="match status" value="1"/>
</dbReference>
<keyword evidence="6 7" id="KW-0472">Membrane</keyword>
<evidence type="ECO:0000313" key="8">
    <source>
        <dbReference type="EMBL" id="PNF32013.1"/>
    </source>
</evidence>
<dbReference type="Pfam" id="PF01027">
    <property type="entry name" value="Bax1-I"/>
    <property type="match status" value="1"/>
</dbReference>
<evidence type="ECO:0000256" key="1">
    <source>
        <dbReference type="ARBA" id="ARBA00004141"/>
    </source>
</evidence>
<dbReference type="GO" id="GO:0033119">
    <property type="term" value="P:negative regulation of RNA splicing"/>
    <property type="evidence" value="ECO:0007669"/>
    <property type="project" value="TreeGrafter"/>
</dbReference>
<keyword evidence="5 7" id="KW-1133">Transmembrane helix</keyword>
<evidence type="ECO:0000313" key="9">
    <source>
        <dbReference type="Proteomes" id="UP000235965"/>
    </source>
</evidence>
<evidence type="ECO:0000256" key="4">
    <source>
        <dbReference type="ARBA" id="ARBA00022703"/>
    </source>
</evidence>
<dbReference type="PROSITE" id="PS01243">
    <property type="entry name" value="BI1"/>
    <property type="match status" value="1"/>
</dbReference>
<evidence type="ECO:0000256" key="3">
    <source>
        <dbReference type="ARBA" id="ARBA00022692"/>
    </source>
</evidence>
<accession>A0A2J7QTW8</accession>
<dbReference type="PANTHER" id="PTHR23291:SF32">
    <property type="entry name" value="BAX INHIBITOR 1"/>
    <property type="match status" value="1"/>
</dbReference>
<dbReference type="STRING" id="105785.A0A2J7QTW8"/>
<keyword evidence="9" id="KW-1185">Reference proteome</keyword>
<organism evidence="8 9">
    <name type="scientific">Cryptotermes secundus</name>
    <dbReference type="NCBI Taxonomy" id="105785"/>
    <lineage>
        <taxon>Eukaryota</taxon>
        <taxon>Metazoa</taxon>
        <taxon>Ecdysozoa</taxon>
        <taxon>Arthropoda</taxon>
        <taxon>Hexapoda</taxon>
        <taxon>Insecta</taxon>
        <taxon>Pterygota</taxon>
        <taxon>Neoptera</taxon>
        <taxon>Polyneoptera</taxon>
        <taxon>Dictyoptera</taxon>
        <taxon>Blattodea</taxon>
        <taxon>Blattoidea</taxon>
        <taxon>Termitoidae</taxon>
        <taxon>Kalotermitidae</taxon>
        <taxon>Cryptotermitinae</taxon>
        <taxon>Cryptotermes</taxon>
    </lineage>
</organism>
<evidence type="ECO:0000256" key="2">
    <source>
        <dbReference type="ARBA" id="ARBA00010350"/>
    </source>
</evidence>
<dbReference type="GO" id="GO:0034620">
    <property type="term" value="P:cellular response to unfolded protein"/>
    <property type="evidence" value="ECO:0007669"/>
    <property type="project" value="TreeGrafter"/>
</dbReference>
<dbReference type="Proteomes" id="UP000235965">
    <property type="component" value="Unassembled WGS sequence"/>
</dbReference>
<dbReference type="EMBL" id="NEVH01011193">
    <property type="protein sequence ID" value="PNF32013.1"/>
    <property type="molecule type" value="Genomic_DNA"/>
</dbReference>
<dbReference type="GO" id="GO:2001234">
    <property type="term" value="P:negative regulation of apoptotic signaling pathway"/>
    <property type="evidence" value="ECO:0007669"/>
    <property type="project" value="TreeGrafter"/>
</dbReference>
<feature type="transmembrane region" description="Helical" evidence="7">
    <location>
        <begin position="282"/>
        <end position="301"/>
    </location>
</feature>
<feature type="transmembrane region" description="Helical" evidence="7">
    <location>
        <begin position="163"/>
        <end position="183"/>
    </location>
</feature>
<feature type="transmembrane region" description="Helical" evidence="7">
    <location>
        <begin position="79"/>
        <end position="97"/>
    </location>
</feature>
<dbReference type="AlphaFoldDB" id="A0A2J7QTW8"/>
<feature type="transmembrane region" description="Helical" evidence="7">
    <location>
        <begin position="103"/>
        <end position="123"/>
    </location>
</feature>
<dbReference type="InParanoid" id="A0A2J7QTW8"/>
<dbReference type="GO" id="GO:0031966">
    <property type="term" value="C:mitochondrial membrane"/>
    <property type="evidence" value="ECO:0007669"/>
    <property type="project" value="TreeGrafter"/>
</dbReference>
<evidence type="ECO:0000256" key="6">
    <source>
        <dbReference type="ARBA" id="ARBA00023136"/>
    </source>
</evidence>
<comment type="subcellular location">
    <subcellularLocation>
        <location evidence="1">Membrane</location>
        <topology evidence="1">Multi-pass membrane protein</topology>
    </subcellularLocation>
</comment>
<keyword evidence="4" id="KW-0053">Apoptosis</keyword>